<sequence>MAGMRPEHCVTRNHIEVFHQDVLPVGARPVPFRTLMRGSLVPAVLWAGAVSLVSLVVGPGAGAVVCGIFGLFFAVGFARRRRKQHSIRCSAYGALAGVFKESVDLL</sequence>
<name>A0ABP7YGS2_9ACTN</name>
<organism evidence="2 3">
    <name type="scientific">Streptomyces tunisiensis</name>
    <dbReference type="NCBI Taxonomy" id="948699"/>
    <lineage>
        <taxon>Bacteria</taxon>
        <taxon>Bacillati</taxon>
        <taxon>Actinomycetota</taxon>
        <taxon>Actinomycetes</taxon>
        <taxon>Kitasatosporales</taxon>
        <taxon>Streptomycetaceae</taxon>
        <taxon>Streptomyces</taxon>
    </lineage>
</organism>
<keyword evidence="1" id="KW-1133">Transmembrane helix</keyword>
<dbReference type="EMBL" id="BAABBU010000014">
    <property type="protein sequence ID" value="GAA4136058.1"/>
    <property type="molecule type" value="Genomic_DNA"/>
</dbReference>
<protein>
    <recommendedName>
        <fullName evidence="4">Integral membrane protein</fullName>
    </recommendedName>
</protein>
<evidence type="ECO:0008006" key="4">
    <source>
        <dbReference type="Google" id="ProtNLM"/>
    </source>
</evidence>
<accession>A0ABP7YGS2</accession>
<comment type="caution">
    <text evidence="2">The sequence shown here is derived from an EMBL/GenBank/DDBJ whole genome shotgun (WGS) entry which is preliminary data.</text>
</comment>
<evidence type="ECO:0000313" key="2">
    <source>
        <dbReference type="EMBL" id="GAA4136058.1"/>
    </source>
</evidence>
<proteinExistence type="predicted"/>
<keyword evidence="1" id="KW-0472">Membrane</keyword>
<gene>
    <name evidence="2" type="ORF">GCM10022285_30560</name>
</gene>
<keyword evidence="3" id="KW-1185">Reference proteome</keyword>
<reference evidence="3" key="1">
    <citation type="journal article" date="2019" name="Int. J. Syst. Evol. Microbiol.">
        <title>The Global Catalogue of Microorganisms (GCM) 10K type strain sequencing project: providing services to taxonomists for standard genome sequencing and annotation.</title>
        <authorList>
            <consortium name="The Broad Institute Genomics Platform"/>
            <consortium name="The Broad Institute Genome Sequencing Center for Infectious Disease"/>
            <person name="Wu L."/>
            <person name="Ma J."/>
        </authorList>
    </citation>
    <scope>NUCLEOTIDE SEQUENCE [LARGE SCALE GENOMIC DNA]</scope>
    <source>
        <strain evidence="3">JCM 17589</strain>
    </source>
</reference>
<evidence type="ECO:0000313" key="3">
    <source>
        <dbReference type="Proteomes" id="UP001501845"/>
    </source>
</evidence>
<dbReference type="Proteomes" id="UP001501845">
    <property type="component" value="Unassembled WGS sequence"/>
</dbReference>
<evidence type="ECO:0000256" key="1">
    <source>
        <dbReference type="SAM" id="Phobius"/>
    </source>
</evidence>
<feature type="transmembrane region" description="Helical" evidence="1">
    <location>
        <begin position="45"/>
        <end position="78"/>
    </location>
</feature>
<keyword evidence="1" id="KW-0812">Transmembrane</keyword>